<organism evidence="2 3">
    <name type="scientific">Cyclotella atomus</name>
    <dbReference type="NCBI Taxonomy" id="382360"/>
    <lineage>
        <taxon>Eukaryota</taxon>
        <taxon>Sar</taxon>
        <taxon>Stramenopiles</taxon>
        <taxon>Ochrophyta</taxon>
        <taxon>Bacillariophyta</taxon>
        <taxon>Coscinodiscophyceae</taxon>
        <taxon>Thalassiosirophycidae</taxon>
        <taxon>Stephanodiscales</taxon>
        <taxon>Stephanodiscaceae</taxon>
        <taxon>Cyclotella</taxon>
    </lineage>
</organism>
<comment type="caution">
    <text evidence="2">The sequence shown here is derived from an EMBL/GenBank/DDBJ whole genome shotgun (WGS) entry which is preliminary data.</text>
</comment>
<evidence type="ECO:0000313" key="2">
    <source>
        <dbReference type="EMBL" id="KAL3797219.1"/>
    </source>
</evidence>
<dbReference type="EMBL" id="JALLPJ020000264">
    <property type="protein sequence ID" value="KAL3797219.1"/>
    <property type="molecule type" value="Genomic_DNA"/>
</dbReference>
<evidence type="ECO:0000313" key="3">
    <source>
        <dbReference type="Proteomes" id="UP001530400"/>
    </source>
</evidence>
<proteinExistence type="predicted"/>
<dbReference type="AlphaFoldDB" id="A0ABD3QBC5"/>
<feature type="transmembrane region" description="Helical" evidence="1">
    <location>
        <begin position="18"/>
        <end position="35"/>
    </location>
</feature>
<sequence length="284" mass="32063">MKVAGCGHIMGISTTLRATLMVLAILFFGHALVVYKTHRANSFEHEFLDHRHQEVYYTEPTSSFDPIIITEEHLTSNLQLPDALRYPLYRNQSAHSKTNPNGKCCEMRSIQGRNPKNIQCEGICNTERACVDELYPFKSKEQMTFFTQNKNLNQTDLLKLRSRCKTMNQRLAPPYSWCHQWMVAAQKAGVKPDSSKRIVNLDLAKLEPYNYDHIDPYEAKLPPPGCSQISEGGGSGAYQHLTLFPEAKLAFCGIPKISITQVYIWCEGLSGVSSRQAGCKTNEV</sequence>
<evidence type="ECO:0000256" key="1">
    <source>
        <dbReference type="SAM" id="Phobius"/>
    </source>
</evidence>
<dbReference type="Proteomes" id="UP001530400">
    <property type="component" value="Unassembled WGS sequence"/>
</dbReference>
<name>A0ABD3QBC5_9STRA</name>
<keyword evidence="1" id="KW-1133">Transmembrane helix</keyword>
<keyword evidence="1" id="KW-0812">Transmembrane</keyword>
<gene>
    <name evidence="2" type="ORF">ACHAWO_000648</name>
</gene>
<keyword evidence="3" id="KW-1185">Reference proteome</keyword>
<protein>
    <submittedName>
        <fullName evidence="2">Uncharacterized protein</fullName>
    </submittedName>
</protein>
<reference evidence="2 3" key="1">
    <citation type="submission" date="2024-10" db="EMBL/GenBank/DDBJ databases">
        <title>Updated reference genomes for cyclostephanoid diatoms.</title>
        <authorList>
            <person name="Roberts W.R."/>
            <person name="Alverson A.J."/>
        </authorList>
    </citation>
    <scope>NUCLEOTIDE SEQUENCE [LARGE SCALE GENOMIC DNA]</scope>
    <source>
        <strain evidence="2 3">AJA010-31</strain>
    </source>
</reference>
<accession>A0ABD3QBC5</accession>
<keyword evidence="1" id="KW-0472">Membrane</keyword>